<sequence>MNSLKQYIINIKNSYTIGKRINHDPYFKKTSVETRIEIEKGPRRTVVINYLLSLTPAQNYLEIGVRNPEKNFNRINCKNKISVDPGIEYEENPVDYKMTSDDFFRKIRKGNIEIDKKIKFDIIFIDGLHLANQVERDIVNSLDFISKTGFIILHDCNPPSQFHARESYDFLNSPARNFWNGTTWKAFYKFRHEKLLYSICFDTDWGVGVISKTKYAGFNNLELPMGNPYFEFNSHLKNKKFYMNLQNFHDWNKTLK</sequence>
<evidence type="ECO:0000313" key="2">
    <source>
        <dbReference type="Proteomes" id="UP000629420"/>
    </source>
</evidence>
<name>A0ABX7DRR5_9FLAO</name>
<accession>A0ABX7DRR5</accession>
<dbReference type="Gene3D" id="3.40.50.150">
    <property type="entry name" value="Vaccinia Virus protein VP39"/>
    <property type="match status" value="1"/>
</dbReference>
<gene>
    <name evidence="1" type="ORF">JK629_00480</name>
</gene>
<dbReference type="GO" id="GO:0008168">
    <property type="term" value="F:methyltransferase activity"/>
    <property type="evidence" value="ECO:0007669"/>
    <property type="project" value="UniProtKB-KW"/>
</dbReference>
<keyword evidence="2" id="KW-1185">Reference proteome</keyword>
<protein>
    <submittedName>
        <fullName evidence="1">Class I SAM-dependent methyltransferase</fullName>
    </submittedName>
</protein>
<reference evidence="1 2" key="1">
    <citation type="submission" date="2021-01" db="EMBL/GenBank/DDBJ databases">
        <title>Aequorivita sp. strain KX20305, a bacterium isolated from the sediment collected at a cold seep field in South China Sea.</title>
        <authorList>
            <person name="Zhang H."/>
            <person name="Li C."/>
        </authorList>
    </citation>
    <scope>NUCLEOTIDE SEQUENCE [LARGE SCALE GENOMIC DNA]</scope>
    <source>
        <strain evidence="1 2">KX20305</strain>
    </source>
</reference>
<dbReference type="Pfam" id="PF13578">
    <property type="entry name" value="Methyltransf_24"/>
    <property type="match status" value="1"/>
</dbReference>
<dbReference type="Proteomes" id="UP000629420">
    <property type="component" value="Chromosome"/>
</dbReference>
<proteinExistence type="predicted"/>
<keyword evidence="1" id="KW-0808">Transferase</keyword>
<organism evidence="1 2">
    <name type="scientific">Aequorivita iocasae</name>
    <dbReference type="NCBI Taxonomy" id="2803865"/>
    <lineage>
        <taxon>Bacteria</taxon>
        <taxon>Pseudomonadati</taxon>
        <taxon>Bacteroidota</taxon>
        <taxon>Flavobacteriia</taxon>
        <taxon>Flavobacteriales</taxon>
        <taxon>Flavobacteriaceae</taxon>
        <taxon>Aequorivita</taxon>
    </lineage>
</organism>
<dbReference type="GO" id="GO:0032259">
    <property type="term" value="P:methylation"/>
    <property type="evidence" value="ECO:0007669"/>
    <property type="project" value="UniProtKB-KW"/>
</dbReference>
<keyword evidence="1" id="KW-0489">Methyltransferase</keyword>
<dbReference type="EMBL" id="CP068439">
    <property type="protein sequence ID" value="QQX76783.1"/>
    <property type="molecule type" value="Genomic_DNA"/>
</dbReference>
<evidence type="ECO:0000313" key="1">
    <source>
        <dbReference type="EMBL" id="QQX76783.1"/>
    </source>
</evidence>
<dbReference type="InterPro" id="IPR029063">
    <property type="entry name" value="SAM-dependent_MTases_sf"/>
</dbReference>
<dbReference type="RefSeq" id="WP_202336647.1">
    <property type="nucleotide sequence ID" value="NZ_CP068439.1"/>
</dbReference>